<accession>A0A814UE30</accession>
<keyword evidence="3" id="KW-0732">Signal</keyword>
<dbReference type="PANTHER" id="PTHR31279">
    <property type="entry name" value="PROTEIN EXORDIUM-LIKE 5"/>
    <property type="match status" value="1"/>
</dbReference>
<dbReference type="EMBL" id="CAJNOW010021253">
    <property type="protein sequence ID" value="CAF1683445.1"/>
    <property type="molecule type" value="Genomic_DNA"/>
</dbReference>
<evidence type="ECO:0000313" key="6">
    <source>
        <dbReference type="EMBL" id="CAF1683445.1"/>
    </source>
</evidence>
<dbReference type="AlphaFoldDB" id="A0A814UE30"/>
<comment type="caution">
    <text evidence="5">The sequence shown here is derived from an EMBL/GenBank/DDBJ whole genome shotgun (WGS) entry which is preliminary data.</text>
</comment>
<evidence type="ECO:0000313" key="5">
    <source>
        <dbReference type="EMBL" id="CAF1174004.1"/>
    </source>
</evidence>
<name>A0A814UE30_9BILA</name>
<organism evidence="5 7">
    <name type="scientific">Rotaria magnacalcarata</name>
    <dbReference type="NCBI Taxonomy" id="392030"/>
    <lineage>
        <taxon>Eukaryota</taxon>
        <taxon>Metazoa</taxon>
        <taxon>Spiralia</taxon>
        <taxon>Gnathifera</taxon>
        <taxon>Rotifera</taxon>
        <taxon>Eurotatoria</taxon>
        <taxon>Bdelloidea</taxon>
        <taxon>Philodinida</taxon>
        <taxon>Philodinidae</taxon>
        <taxon>Rotaria</taxon>
    </lineage>
</organism>
<comment type="similarity">
    <text evidence="4">Belongs to the EXORDIUM family.</text>
</comment>
<gene>
    <name evidence="5" type="ORF">CJN711_LOCUS10662</name>
    <name evidence="6" type="ORF">KQP761_LOCUS37518</name>
</gene>
<evidence type="ECO:0000256" key="4">
    <source>
        <dbReference type="ARBA" id="ARBA00023591"/>
    </source>
</evidence>
<protein>
    <submittedName>
        <fullName evidence="5">Uncharacterized protein</fullName>
    </submittedName>
</protein>
<evidence type="ECO:0000256" key="2">
    <source>
        <dbReference type="ARBA" id="ARBA00022525"/>
    </source>
</evidence>
<evidence type="ECO:0000256" key="3">
    <source>
        <dbReference type="ARBA" id="ARBA00022729"/>
    </source>
</evidence>
<dbReference type="EMBL" id="CAJNOV010004379">
    <property type="protein sequence ID" value="CAF1174004.1"/>
    <property type="molecule type" value="Genomic_DNA"/>
</dbReference>
<comment type="subcellular location">
    <subcellularLocation>
        <location evidence="1">Secreted</location>
    </subcellularLocation>
</comment>
<dbReference type="Proteomes" id="UP000663834">
    <property type="component" value="Unassembled WGS sequence"/>
</dbReference>
<sequence>MDTIGYLYENSFVASTPLLNLLLYNYDTGGPVKFGFTYYLSSGITYILVVTTSSTDVTGAFSILASGPSEFTLTLIVITIPTGTTIATTAAGPCAAKPGSIVIADIKAIQLEPRSLSPPIVYHRGPVVSTPVVYVIWYGNWTGNNGTTLIENFLRGLGSTPWWSIDRAYNNTSPIRFGRSTSNSYSQGKTLTQADIFAIVQQAITSLALPRDTNGIYFVLTSVDCTATYFCTQACGWHSTDFQSGLIYSWIGNPEQLCPRSCSYQQVSPNGNVGADAMVSVIAHEAAESVSDPYLNAWFDSNCDEVADKCAWTFGTTTALSNGAVYNMVVNNVKYLVQQNWRLATQDCGMS</sequence>
<dbReference type="OrthoDB" id="10043534at2759"/>
<proteinExistence type="inferred from homology"/>
<keyword evidence="2" id="KW-0964">Secreted</keyword>
<evidence type="ECO:0000313" key="7">
    <source>
        <dbReference type="Proteomes" id="UP000663855"/>
    </source>
</evidence>
<dbReference type="PANTHER" id="PTHR31279:SF58">
    <property type="entry name" value="PROTEIN EXORDIUM-LIKE 2"/>
    <property type="match status" value="1"/>
</dbReference>
<dbReference type="Proteomes" id="UP000663855">
    <property type="component" value="Unassembled WGS sequence"/>
</dbReference>
<dbReference type="GO" id="GO:0005576">
    <property type="term" value="C:extracellular region"/>
    <property type="evidence" value="ECO:0007669"/>
    <property type="project" value="UniProtKB-SubCell"/>
</dbReference>
<reference evidence="5" key="1">
    <citation type="submission" date="2021-02" db="EMBL/GenBank/DDBJ databases">
        <authorList>
            <person name="Nowell W R."/>
        </authorList>
    </citation>
    <scope>NUCLEOTIDE SEQUENCE</scope>
</reference>
<evidence type="ECO:0000256" key="1">
    <source>
        <dbReference type="ARBA" id="ARBA00004613"/>
    </source>
</evidence>
<dbReference type="Pfam" id="PF04674">
    <property type="entry name" value="Phi_1"/>
    <property type="match status" value="1"/>
</dbReference>
<dbReference type="InterPro" id="IPR006766">
    <property type="entry name" value="EXORDIUM-like"/>
</dbReference>